<dbReference type="AlphaFoldDB" id="A0A096MCF3"/>
<proteinExistence type="predicted"/>
<dbReference type="EMBL" id="AYCK01007960">
    <property type="status" value="NOT_ANNOTATED_CDS"/>
    <property type="molecule type" value="Genomic_DNA"/>
</dbReference>
<dbReference type="STRING" id="48698.ENSPFOP00000029094"/>
<name>A0A096MCF3_POEFO</name>
<organism evidence="1 2">
    <name type="scientific">Poecilia formosa</name>
    <name type="common">Amazon molly</name>
    <name type="synonym">Limia formosa</name>
    <dbReference type="NCBI Taxonomy" id="48698"/>
    <lineage>
        <taxon>Eukaryota</taxon>
        <taxon>Metazoa</taxon>
        <taxon>Chordata</taxon>
        <taxon>Craniata</taxon>
        <taxon>Vertebrata</taxon>
        <taxon>Euteleostomi</taxon>
        <taxon>Actinopterygii</taxon>
        <taxon>Neopterygii</taxon>
        <taxon>Teleostei</taxon>
        <taxon>Neoteleostei</taxon>
        <taxon>Acanthomorphata</taxon>
        <taxon>Ovalentaria</taxon>
        <taxon>Atherinomorphae</taxon>
        <taxon>Cyprinodontiformes</taxon>
        <taxon>Poeciliidae</taxon>
        <taxon>Poeciliinae</taxon>
        <taxon>Poecilia</taxon>
    </lineage>
</organism>
<reference evidence="1" key="3">
    <citation type="submission" date="2025-09" db="UniProtKB">
        <authorList>
            <consortium name="Ensembl"/>
        </authorList>
    </citation>
    <scope>IDENTIFICATION</scope>
</reference>
<keyword evidence="2" id="KW-1185">Reference proteome</keyword>
<evidence type="ECO:0000313" key="2">
    <source>
        <dbReference type="Proteomes" id="UP000028760"/>
    </source>
</evidence>
<dbReference type="PANTHER" id="PTHR36649:SF28">
    <property type="entry name" value="UBIQUITIN-LIKE DOMAIN-CONTAINING PROTEIN"/>
    <property type="match status" value="1"/>
</dbReference>
<sequence length="180" mass="20606">KEFFIDEKEFFDPDYDFDFTNLSDSADCMRGNETYERPKGWYRMALKVKGKYPEGDAWLGTNGWRSNSVPGEWPVSYHGTGLEGERGIISSHYKAGDGQVYGRGIYSTPELHEAEKYSKTFTSGSTGKTYTVIMQNRINPKKRQICDKYWLIPVPEGTSADEEKRIVESSIRPYGVLIKE</sequence>
<evidence type="ECO:0008006" key="3">
    <source>
        <dbReference type="Google" id="ProtNLM"/>
    </source>
</evidence>
<dbReference type="SUPFAM" id="SSF56399">
    <property type="entry name" value="ADP-ribosylation"/>
    <property type="match status" value="1"/>
</dbReference>
<protein>
    <recommendedName>
        <fullName evidence="3">PARP catalytic domain-containing protein</fullName>
    </recommendedName>
</protein>
<reference evidence="2" key="1">
    <citation type="submission" date="2013-10" db="EMBL/GenBank/DDBJ databases">
        <authorList>
            <person name="Schartl M."/>
            <person name="Warren W."/>
        </authorList>
    </citation>
    <scope>NUCLEOTIDE SEQUENCE [LARGE SCALE GENOMIC DNA]</scope>
    <source>
        <strain evidence="2">female</strain>
    </source>
</reference>
<reference evidence="1" key="2">
    <citation type="submission" date="2025-08" db="UniProtKB">
        <authorList>
            <consortium name="Ensembl"/>
        </authorList>
    </citation>
    <scope>IDENTIFICATION</scope>
</reference>
<dbReference type="OMA" id="IHIFIHY"/>
<dbReference type="eggNOG" id="ENOG502S58G">
    <property type="taxonomic scope" value="Eukaryota"/>
</dbReference>
<dbReference type="PANTHER" id="PTHR36649">
    <property type="entry name" value="UBIQUITIN-LIKE DOMAIN-CONTAINING PROTEIN"/>
    <property type="match status" value="1"/>
</dbReference>
<evidence type="ECO:0000313" key="1">
    <source>
        <dbReference type="Ensembl" id="ENSPFOP00000029094.1"/>
    </source>
</evidence>
<accession>A0A096MCF3</accession>
<dbReference type="Proteomes" id="UP000028760">
    <property type="component" value="Unassembled WGS sequence"/>
</dbReference>
<dbReference type="Ensembl" id="ENSPFOT00000026929.1">
    <property type="protein sequence ID" value="ENSPFOP00000029094.1"/>
    <property type="gene ID" value="ENSPFOG00000022310.1"/>
</dbReference>
<dbReference type="GeneTree" id="ENSGT00740000116819"/>